<feature type="transmembrane region" description="Helical" evidence="1">
    <location>
        <begin position="20"/>
        <end position="38"/>
    </location>
</feature>
<keyword evidence="1" id="KW-0812">Transmembrane</keyword>
<dbReference type="RefSeq" id="WP_117900097.1">
    <property type="nucleotide sequence ID" value="NZ_QSFV01000013.1"/>
</dbReference>
<sequence>MMGLLVYKEKLKNFYAEHEFYVNPIIKFISAFIALTLIKKNVGYNDLLTMWPVIMGISVIMALCLGQL</sequence>
<feature type="transmembrane region" description="Helical" evidence="1">
    <location>
        <begin position="50"/>
        <end position="66"/>
    </location>
</feature>
<reference evidence="2 3" key="1">
    <citation type="submission" date="2018-08" db="EMBL/GenBank/DDBJ databases">
        <title>A genome reference for cultivated species of the human gut microbiota.</title>
        <authorList>
            <person name="Zou Y."/>
            <person name="Xue W."/>
            <person name="Luo G."/>
        </authorList>
    </citation>
    <scope>NUCLEOTIDE SEQUENCE [LARGE SCALE GENOMIC DNA]</scope>
    <source>
        <strain evidence="2 3">AM42-30</strain>
    </source>
</reference>
<dbReference type="AlphaFoldDB" id="A0A413T7D5"/>
<evidence type="ECO:0000256" key="1">
    <source>
        <dbReference type="SAM" id="Phobius"/>
    </source>
</evidence>
<protein>
    <submittedName>
        <fullName evidence="2">Uncharacterized protein</fullName>
    </submittedName>
</protein>
<keyword evidence="1" id="KW-1133">Transmembrane helix</keyword>
<dbReference type="EMBL" id="QSFV01000013">
    <property type="protein sequence ID" value="RHA80850.1"/>
    <property type="molecule type" value="Genomic_DNA"/>
</dbReference>
<comment type="caution">
    <text evidence="2">The sequence shown here is derived from an EMBL/GenBank/DDBJ whole genome shotgun (WGS) entry which is preliminary data.</text>
</comment>
<proteinExistence type="predicted"/>
<evidence type="ECO:0000313" key="3">
    <source>
        <dbReference type="Proteomes" id="UP000285740"/>
    </source>
</evidence>
<keyword evidence="1" id="KW-0472">Membrane</keyword>
<dbReference type="Proteomes" id="UP000285740">
    <property type="component" value="Unassembled WGS sequence"/>
</dbReference>
<organism evidence="2 3">
    <name type="scientific">Eubacterium ventriosum</name>
    <dbReference type="NCBI Taxonomy" id="39496"/>
    <lineage>
        <taxon>Bacteria</taxon>
        <taxon>Bacillati</taxon>
        <taxon>Bacillota</taxon>
        <taxon>Clostridia</taxon>
        <taxon>Eubacteriales</taxon>
        <taxon>Eubacteriaceae</taxon>
        <taxon>Eubacterium</taxon>
    </lineage>
</organism>
<gene>
    <name evidence="2" type="ORF">DW918_05570</name>
</gene>
<evidence type="ECO:0000313" key="2">
    <source>
        <dbReference type="EMBL" id="RHA80850.1"/>
    </source>
</evidence>
<name>A0A413T7D5_9FIRM</name>
<accession>A0A413T7D5</accession>